<name>A0A9N8HHB9_9STRA</name>
<dbReference type="Gene3D" id="2.130.10.80">
    <property type="entry name" value="Galactose oxidase/kelch, beta-propeller"/>
    <property type="match status" value="1"/>
</dbReference>
<reference evidence="3" key="1">
    <citation type="submission" date="2020-06" db="EMBL/GenBank/DDBJ databases">
        <authorList>
            <consortium name="Plant Systems Biology data submission"/>
        </authorList>
    </citation>
    <scope>NUCLEOTIDE SEQUENCE</scope>
    <source>
        <strain evidence="3">D6</strain>
    </source>
</reference>
<keyword evidence="2" id="KW-0732">Signal</keyword>
<dbReference type="InterPro" id="IPR028994">
    <property type="entry name" value="Integrin_alpha_N"/>
</dbReference>
<dbReference type="PANTHER" id="PTHR36220:SF1">
    <property type="entry name" value="GAMMA TUBULIN COMPLEX COMPONENT C-TERMINAL DOMAIN-CONTAINING PROTEIN"/>
    <property type="match status" value="1"/>
</dbReference>
<dbReference type="InterPro" id="IPR011043">
    <property type="entry name" value="Gal_Oxase/kelch_b-propeller"/>
</dbReference>
<protein>
    <submittedName>
        <fullName evidence="3">Inherit from bactNOG: outer membrane autotransporter barrel</fullName>
    </submittedName>
</protein>
<comment type="caution">
    <text evidence="3">The sequence shown here is derived from an EMBL/GenBank/DDBJ whole genome shotgun (WGS) entry which is preliminary data.</text>
</comment>
<feature type="signal peptide" evidence="2">
    <location>
        <begin position="1"/>
        <end position="24"/>
    </location>
</feature>
<dbReference type="InterPro" id="IPR037293">
    <property type="entry name" value="Gal_Oxidase_central_sf"/>
</dbReference>
<accession>A0A9N8HHB9</accession>
<feature type="region of interest" description="Disordered" evidence="1">
    <location>
        <begin position="458"/>
        <end position="494"/>
    </location>
</feature>
<dbReference type="SUPFAM" id="SSF50965">
    <property type="entry name" value="Galactose oxidase, central domain"/>
    <property type="match status" value="1"/>
</dbReference>
<dbReference type="EMBL" id="CAICTM010000553">
    <property type="protein sequence ID" value="CAB9512772.1"/>
    <property type="molecule type" value="Genomic_DNA"/>
</dbReference>
<feature type="compositionally biased region" description="Low complexity" evidence="1">
    <location>
        <begin position="458"/>
        <end position="480"/>
    </location>
</feature>
<dbReference type="Proteomes" id="UP001153069">
    <property type="component" value="Unassembled WGS sequence"/>
</dbReference>
<evidence type="ECO:0000313" key="4">
    <source>
        <dbReference type="Proteomes" id="UP001153069"/>
    </source>
</evidence>
<dbReference type="PANTHER" id="PTHR36220">
    <property type="entry name" value="UNNAMED PRODUCT"/>
    <property type="match status" value="1"/>
</dbReference>
<dbReference type="OrthoDB" id="49473at2759"/>
<organism evidence="3 4">
    <name type="scientific">Seminavis robusta</name>
    <dbReference type="NCBI Taxonomy" id="568900"/>
    <lineage>
        <taxon>Eukaryota</taxon>
        <taxon>Sar</taxon>
        <taxon>Stramenopiles</taxon>
        <taxon>Ochrophyta</taxon>
        <taxon>Bacillariophyta</taxon>
        <taxon>Bacillariophyceae</taxon>
        <taxon>Bacillariophycidae</taxon>
        <taxon>Naviculales</taxon>
        <taxon>Naviculaceae</taxon>
        <taxon>Seminavis</taxon>
    </lineage>
</organism>
<sequence length="551" mass="58799">MGFESFLTRRLLLATLWLFRSALAHRKDEPILSVRGKRQRRLSEEKYAWIQIGDSIIGEAVDDNSGHSVAINRVGDSVAVGARVADGPIEDTVNAGHVRVFVEDANGAWIQKGSDIDGEAEADRSGYEVAMNANGNILGISARFNDNSNGQDSGHVRVFIYDSTITQDWVQMGQDLDGAGTSEWLESVALSEDGLRVAIGASRHPLGSFHGEVQVFDYDFTSELWVQAGQDLGGLNVGDRFGGTIALSDSGGFLAVGGYGADCSDDINDNCGHAEVFEYITADDEWVQMGSTLYGGDKSDYFGTDLALSGDGTILAVGAKRHLSFTGKVQVFRFDSTTSDWVTMGQHIVGEATNDLSGTALSLSTDGTKLAIGAWSNDSPFGTNSGHVRVFEYLSAADRWEQVGADIDGKDSTDGFGWSVAMNGDGSRIVAGAPDRPGEDDSYKGAVRVFEYAKVTEAPSVSPTTAPSAAPSNSPSVQPSRTPSLKPTNPPIPALPTVLRVQETTVMPSPMPSQVPLEECWVNIGRFFTDVTEWIVGLQAAVSDDFGKLGV</sequence>
<evidence type="ECO:0000313" key="3">
    <source>
        <dbReference type="EMBL" id="CAB9512772.1"/>
    </source>
</evidence>
<evidence type="ECO:0000256" key="1">
    <source>
        <dbReference type="SAM" id="MobiDB-lite"/>
    </source>
</evidence>
<evidence type="ECO:0000256" key="2">
    <source>
        <dbReference type="SAM" id="SignalP"/>
    </source>
</evidence>
<feature type="chain" id="PRO_5040303039" evidence="2">
    <location>
        <begin position="25"/>
        <end position="551"/>
    </location>
</feature>
<dbReference type="Gene3D" id="2.130.10.130">
    <property type="entry name" value="Integrin alpha, N-terminal"/>
    <property type="match status" value="1"/>
</dbReference>
<gene>
    <name evidence="3" type="ORF">SEMRO_554_G165500.1</name>
</gene>
<proteinExistence type="predicted"/>
<dbReference type="AlphaFoldDB" id="A0A9N8HHB9"/>
<keyword evidence="4" id="KW-1185">Reference proteome</keyword>